<protein>
    <recommendedName>
        <fullName evidence="4">DUF4157 domain-containing protein</fullName>
    </recommendedName>
</protein>
<evidence type="ECO:0000313" key="3">
    <source>
        <dbReference type="Proteomes" id="UP000623608"/>
    </source>
</evidence>
<feature type="region of interest" description="Disordered" evidence="1">
    <location>
        <begin position="212"/>
        <end position="235"/>
    </location>
</feature>
<dbReference type="Proteomes" id="UP000623608">
    <property type="component" value="Unassembled WGS sequence"/>
</dbReference>
<dbReference type="AlphaFoldDB" id="A0A919NRL9"/>
<feature type="compositionally biased region" description="Basic and acidic residues" evidence="1">
    <location>
        <begin position="223"/>
        <end position="235"/>
    </location>
</feature>
<evidence type="ECO:0000313" key="2">
    <source>
        <dbReference type="EMBL" id="GIF22739.1"/>
    </source>
</evidence>
<comment type="caution">
    <text evidence="2">The sequence shown here is derived from an EMBL/GenBank/DDBJ whole genome shotgun (WGS) entry which is preliminary data.</text>
</comment>
<evidence type="ECO:0008006" key="4">
    <source>
        <dbReference type="Google" id="ProtNLM"/>
    </source>
</evidence>
<proteinExistence type="predicted"/>
<name>A0A919NRL9_9ACTN</name>
<gene>
    <name evidence="2" type="ORF">Ate02nite_54690</name>
</gene>
<dbReference type="EMBL" id="BOMY01000035">
    <property type="protein sequence ID" value="GIF22739.1"/>
    <property type="molecule type" value="Genomic_DNA"/>
</dbReference>
<accession>A0A919NRL9</accession>
<reference evidence="2" key="1">
    <citation type="submission" date="2021-01" db="EMBL/GenBank/DDBJ databases">
        <title>Whole genome shotgun sequence of Actinoplanes tereljensis NBRC 105297.</title>
        <authorList>
            <person name="Komaki H."/>
            <person name="Tamura T."/>
        </authorList>
    </citation>
    <scope>NUCLEOTIDE SEQUENCE</scope>
    <source>
        <strain evidence="2">NBRC 105297</strain>
    </source>
</reference>
<organism evidence="2 3">
    <name type="scientific">Paractinoplanes tereljensis</name>
    <dbReference type="NCBI Taxonomy" id="571912"/>
    <lineage>
        <taxon>Bacteria</taxon>
        <taxon>Bacillati</taxon>
        <taxon>Actinomycetota</taxon>
        <taxon>Actinomycetes</taxon>
        <taxon>Micromonosporales</taxon>
        <taxon>Micromonosporaceae</taxon>
        <taxon>Paractinoplanes</taxon>
    </lineage>
</organism>
<keyword evidence="3" id="KW-1185">Reference proteome</keyword>
<evidence type="ECO:0000256" key="1">
    <source>
        <dbReference type="SAM" id="MobiDB-lite"/>
    </source>
</evidence>
<sequence length="597" mass="63812">MVCQGWIVATRSWDSREALDQESATTAVAPSRVQLMLQFGGNQAVGRLLNDGYPHAGAINSAFGQSVPLRSVVDPQGCAEAGVPAFTEAGVTHFAEPKPDLHVAAHEAAHVMQHSGRTSDAGLGAEGHAGAVADAVAAGRSAGELLGAGGERVPAERHNYTLTNGDAKYQGVNPGGLFAKLADTGEAWSYRPHQLYATPQLINEAAAKLSGQKSGVKLSPDGSDQRTVDAPDKTGRKSLSLMKVEIANGGGGEKQTLPSDCRRAALEVMGLAQNPAASVQFDGPKSLVKPTDPRNTIAETMFVQKRINETPDYATLTAADQRIVIDKAKTDFAELSAEEKEKLKHSPLANAAAAKLGLDESAMPGVGEAYSIHRAGAAPANEFEYHYAAVILAPGQDRVTLENSGGDKGDRSAQWKMEMYGPASKQQSFHEEWARVFGKDAHTVVDRDEALRGSAVDYPKMATSALLALYRDAKDPDEVGAMETELRKRTIQISVTVDALEDYTNDEVFVRLRSGDKKLDTDILLFSKGDTRAFPALSFDKLLPLGDKVTVELFEFDLIGNDLIGTIAWSLPLLDQVDVPKAAGDARYRISLSTPPR</sequence>